<dbReference type="RefSeq" id="WP_259094908.1">
    <property type="nucleotide sequence ID" value="NZ_CP130454.1"/>
</dbReference>
<keyword evidence="1" id="KW-0812">Transmembrane</keyword>
<evidence type="ECO:0000313" key="3">
    <source>
        <dbReference type="Proteomes" id="UP001204798"/>
    </source>
</evidence>
<keyword evidence="3" id="KW-1185">Reference proteome</keyword>
<feature type="transmembrane region" description="Helical" evidence="1">
    <location>
        <begin position="118"/>
        <end position="135"/>
    </location>
</feature>
<proteinExistence type="predicted"/>
<feature type="transmembrane region" description="Helical" evidence="1">
    <location>
        <begin position="264"/>
        <end position="280"/>
    </location>
</feature>
<keyword evidence="1" id="KW-0472">Membrane</keyword>
<feature type="transmembrane region" description="Helical" evidence="1">
    <location>
        <begin position="402"/>
        <end position="426"/>
    </location>
</feature>
<feature type="transmembrane region" description="Helical" evidence="1">
    <location>
        <begin position="142"/>
        <end position="159"/>
    </location>
</feature>
<feature type="transmembrane region" description="Helical" evidence="1">
    <location>
        <begin position="377"/>
        <end position="396"/>
    </location>
</feature>
<feature type="transmembrane region" description="Helical" evidence="1">
    <location>
        <begin position="286"/>
        <end position="306"/>
    </location>
</feature>
<organism evidence="2 3">
    <name type="scientific">Candidatus Fervidibacter sacchari</name>
    <dbReference type="NCBI Taxonomy" id="1448929"/>
    <lineage>
        <taxon>Bacteria</taxon>
        <taxon>Candidatus Fervidibacterota</taxon>
        <taxon>Candidatus Fervidibacter</taxon>
    </lineage>
</organism>
<feature type="transmembrane region" description="Helical" evidence="1">
    <location>
        <begin position="200"/>
        <end position="220"/>
    </location>
</feature>
<accession>A0ABT2ELN2</accession>
<comment type="caution">
    <text evidence="2">The sequence shown here is derived from an EMBL/GenBank/DDBJ whole genome shotgun (WGS) entry which is preliminary data.</text>
</comment>
<feature type="transmembrane region" description="Helical" evidence="1">
    <location>
        <begin position="71"/>
        <end position="89"/>
    </location>
</feature>
<feature type="transmembrane region" description="Helical" evidence="1">
    <location>
        <begin position="226"/>
        <end position="243"/>
    </location>
</feature>
<feature type="transmembrane region" description="Helical" evidence="1">
    <location>
        <begin position="165"/>
        <end position="188"/>
    </location>
</feature>
<name>A0ABT2ELN2_9BACT</name>
<protein>
    <submittedName>
        <fullName evidence="2">Uncharacterized protein</fullName>
    </submittedName>
</protein>
<dbReference type="EMBL" id="JANUCP010000002">
    <property type="protein sequence ID" value="MCS3918857.1"/>
    <property type="molecule type" value="Genomic_DNA"/>
</dbReference>
<feature type="transmembrane region" description="Helical" evidence="1">
    <location>
        <begin position="96"/>
        <end position="112"/>
    </location>
</feature>
<feature type="transmembrane region" description="Helical" evidence="1">
    <location>
        <begin position="447"/>
        <end position="467"/>
    </location>
</feature>
<feature type="transmembrane region" description="Helical" evidence="1">
    <location>
        <begin position="6"/>
        <end position="28"/>
    </location>
</feature>
<dbReference type="Proteomes" id="UP001204798">
    <property type="component" value="Unassembled WGS sequence"/>
</dbReference>
<reference evidence="2 3" key="1">
    <citation type="submission" date="2022-08" db="EMBL/GenBank/DDBJ databases">
        <title>Bacterial and archaeal communities from various locations to study Microbial Dark Matter (Phase II).</title>
        <authorList>
            <person name="Stepanauskas R."/>
        </authorList>
    </citation>
    <scope>NUCLEOTIDE SEQUENCE [LARGE SCALE GENOMIC DNA]</scope>
    <source>
        <strain evidence="2 3">PD1</strain>
    </source>
</reference>
<gene>
    <name evidence="2" type="ORF">M2350_001257</name>
</gene>
<feature type="transmembrane region" description="Helical" evidence="1">
    <location>
        <begin position="344"/>
        <end position="365"/>
    </location>
</feature>
<feature type="transmembrane region" description="Helical" evidence="1">
    <location>
        <begin position="40"/>
        <end position="59"/>
    </location>
</feature>
<evidence type="ECO:0000313" key="2">
    <source>
        <dbReference type="EMBL" id="MCS3918857.1"/>
    </source>
</evidence>
<keyword evidence="1" id="KW-1133">Transmembrane helix</keyword>
<sequence>MGWGRSDFLFALLLVLNVLVGASWFWWLRTKGQQREKANLLSRFLLAITLSIAFALVTIPSKHPFQPQHSFGIGLLSIVLGASVVFWLGILNSWSWLAYLGVFLPFAAPLVLQRGDPFPSLFGMMVGTVLVWFCLGKAWDSFGLTIITLVIAIGLARLHERPSEISAHLWQSLPLVLGFSGWLGLGLLSSWQRYWQREIITFDLVYTLSLMLVLGSALMGYWSGDWGFVPIVLLTCIAALTALQLQNSHDTRYSPFATRHSPSAAVLLWIGLLVISFATIPETKGLRLLSGYGASLAAVSLAWLAAGQDGERETLKHGAVLLVTFSLFRLFAEVYPLRTPRADLYTHYTFVGFLLGATVPTLLAQWMEQGRHIVRELATGFWAASLPITLGAIWGVKAVAGYLAGSIAAALLIFPLNMPTLFAGFASSLPLTALVEPTSDLPRKIRLLILVGVATAFVITLLVDYLVHRQLKRNNEAKEVS</sequence>
<evidence type="ECO:0000256" key="1">
    <source>
        <dbReference type="SAM" id="Phobius"/>
    </source>
</evidence>